<feature type="transmembrane region" description="Helical" evidence="1">
    <location>
        <begin position="220"/>
        <end position="246"/>
    </location>
</feature>
<dbReference type="RefSeq" id="WP_013017166.1">
    <property type="nucleotide sequence ID" value="NC_013947.1"/>
</dbReference>
<dbReference type="OrthoDB" id="3297985at2"/>
<proteinExistence type="predicted"/>
<feature type="transmembrane region" description="Helical" evidence="1">
    <location>
        <begin position="58"/>
        <end position="76"/>
    </location>
</feature>
<feature type="transmembrane region" description="Helical" evidence="1">
    <location>
        <begin position="178"/>
        <end position="200"/>
    </location>
</feature>
<feature type="transmembrane region" description="Helical" evidence="1">
    <location>
        <begin position="97"/>
        <end position="123"/>
    </location>
</feature>
<gene>
    <name evidence="2" type="ordered locus">Snas_1899</name>
</gene>
<evidence type="ECO:0000313" key="2">
    <source>
        <dbReference type="EMBL" id="ADD41595.1"/>
    </source>
</evidence>
<protein>
    <recommendedName>
        <fullName evidence="4">ABC transporter permease</fullName>
    </recommendedName>
</protein>
<dbReference type="eggNOG" id="COG1277">
    <property type="taxonomic scope" value="Bacteria"/>
</dbReference>
<keyword evidence="1" id="KW-0472">Membrane</keyword>
<sequence>MRLALHAEFTKLRTAPGTGGLLLAILIATVAVSALAGTGTSCVSGVCELDAVKHSLTGVQIGQSFVAVFAIAAIGGEYGNGMIHTTLTAVPRRLTVVAAKVVTTLAVIAVVAVAAVPAALLAGRAGLARQGHEIALSDFDTQRAVLGSIAYLLLIGVLSIGIALVARNATAAIGITLGLLYLFPLLAATVTNESLVRVLYRMSPMNAGLSIQATTGLADLMIAPLAGLGVLAAWAVAALVGGTLSLRFRDA</sequence>
<dbReference type="HOGENOM" id="CLU_051674_1_1_11"/>
<dbReference type="AlphaFoldDB" id="D3PZC1"/>
<feature type="transmembrane region" description="Helical" evidence="1">
    <location>
        <begin position="21"/>
        <end position="46"/>
    </location>
</feature>
<evidence type="ECO:0000256" key="1">
    <source>
        <dbReference type="SAM" id="Phobius"/>
    </source>
</evidence>
<keyword evidence="3" id="KW-1185">Reference proteome</keyword>
<keyword evidence="1" id="KW-0812">Transmembrane</keyword>
<dbReference type="STRING" id="446470.Snas_1899"/>
<name>D3PZC1_STANL</name>
<dbReference type="EMBL" id="CP001778">
    <property type="protein sequence ID" value="ADD41595.1"/>
    <property type="molecule type" value="Genomic_DNA"/>
</dbReference>
<keyword evidence="1" id="KW-1133">Transmembrane helix</keyword>
<evidence type="ECO:0000313" key="3">
    <source>
        <dbReference type="Proteomes" id="UP000000844"/>
    </source>
</evidence>
<feature type="transmembrane region" description="Helical" evidence="1">
    <location>
        <begin position="143"/>
        <end position="166"/>
    </location>
</feature>
<accession>D3PZC1</accession>
<dbReference type="KEGG" id="sna:Snas_1899"/>
<dbReference type="Proteomes" id="UP000000844">
    <property type="component" value="Chromosome"/>
</dbReference>
<dbReference type="Pfam" id="PF12730">
    <property type="entry name" value="ABC2_membrane_4"/>
    <property type="match status" value="1"/>
</dbReference>
<reference evidence="2 3" key="1">
    <citation type="journal article" date="2009" name="Stand. Genomic Sci.">
        <title>Complete genome sequence of Stackebrandtia nassauensis type strain (LLR-40K-21).</title>
        <authorList>
            <person name="Munk C."/>
            <person name="Lapidus A."/>
            <person name="Copeland A."/>
            <person name="Jando M."/>
            <person name="Mayilraj S."/>
            <person name="Glavina Del Rio T."/>
            <person name="Nolan M."/>
            <person name="Chen F."/>
            <person name="Lucas S."/>
            <person name="Tice H."/>
            <person name="Cheng J.F."/>
            <person name="Han C."/>
            <person name="Detter J.C."/>
            <person name="Bruce D."/>
            <person name="Goodwin L."/>
            <person name="Chain P."/>
            <person name="Pitluck S."/>
            <person name="Goker M."/>
            <person name="Ovchinikova G."/>
            <person name="Pati A."/>
            <person name="Ivanova N."/>
            <person name="Mavromatis K."/>
            <person name="Chen A."/>
            <person name="Palaniappan K."/>
            <person name="Land M."/>
            <person name="Hauser L."/>
            <person name="Chang Y.J."/>
            <person name="Jeffries C.D."/>
            <person name="Bristow J."/>
            <person name="Eisen J.A."/>
            <person name="Markowitz V."/>
            <person name="Hugenholtz P."/>
            <person name="Kyrpides N.C."/>
            <person name="Klenk H.P."/>
        </authorList>
    </citation>
    <scope>NUCLEOTIDE SEQUENCE [LARGE SCALE GENOMIC DNA]</scope>
    <source>
        <strain evidence="3">DSM 44728 / CIP 108903 / NRRL B-16338 / NBRC 102104 / LLR-40K-21</strain>
    </source>
</reference>
<evidence type="ECO:0008006" key="4">
    <source>
        <dbReference type="Google" id="ProtNLM"/>
    </source>
</evidence>
<organism evidence="2 3">
    <name type="scientific">Stackebrandtia nassauensis (strain DSM 44728 / CIP 108903 / NRRL B-16338 / NBRC 102104 / LLR-40K-21)</name>
    <dbReference type="NCBI Taxonomy" id="446470"/>
    <lineage>
        <taxon>Bacteria</taxon>
        <taxon>Bacillati</taxon>
        <taxon>Actinomycetota</taxon>
        <taxon>Actinomycetes</taxon>
        <taxon>Glycomycetales</taxon>
        <taxon>Glycomycetaceae</taxon>
        <taxon>Stackebrandtia</taxon>
    </lineage>
</organism>